<organism evidence="2">
    <name type="scientific">Byssovorax cruenta</name>
    <dbReference type="NCBI Taxonomy" id="293647"/>
    <lineage>
        <taxon>Bacteria</taxon>
        <taxon>Pseudomonadati</taxon>
        <taxon>Myxococcota</taxon>
        <taxon>Polyangia</taxon>
        <taxon>Polyangiales</taxon>
        <taxon>Polyangiaceae</taxon>
        <taxon>Byssovorax</taxon>
    </lineage>
</organism>
<keyword evidence="1" id="KW-0812">Transmembrane</keyword>
<name>A0A3S5GXY4_9BACT</name>
<evidence type="ECO:0000256" key="1">
    <source>
        <dbReference type="SAM" id="Phobius"/>
    </source>
</evidence>
<feature type="transmembrane region" description="Helical" evidence="1">
    <location>
        <begin position="56"/>
        <end position="76"/>
    </location>
</feature>
<proteinExistence type="predicted"/>
<sequence length="184" mass="19396">MGTLSTSAWVLHDLGMAAGFGGSLYGKLALHPAVKDVASQEERGKLLYDTWHNYNYIDAISLGAMAIPWFIGRTAISGRSIDRTTRGLVLAKDVLIGASIITGIANMVSNKLIGEERPGGAVPFGPTGEPTPMTPPRATALKRFLAVSGPLHTVFVGGVIGLTAALAMKSGKSSKWSFLSRFLP</sequence>
<protein>
    <submittedName>
        <fullName evidence="2">Membrane protein</fullName>
    </submittedName>
</protein>
<dbReference type="EMBL" id="MH908916">
    <property type="protein sequence ID" value="AYM54073.1"/>
    <property type="molecule type" value="Genomic_DNA"/>
</dbReference>
<reference evidence="2" key="1">
    <citation type="journal article" date="2018" name="J. Ind. Microbiol. Biotechnol.">
        <title>Genome mining reveals uncommon alkylpyrones as type III PKS products from myxobacteria.</title>
        <authorList>
            <person name="Hug J.J."/>
            <person name="Panter F."/>
            <person name="Krug D."/>
            <person name="Muller R."/>
        </authorList>
    </citation>
    <scope>NUCLEOTIDE SEQUENCE</scope>
    <source>
        <strain evidence="2">MSr4204</strain>
    </source>
</reference>
<keyword evidence="1" id="KW-1133">Transmembrane helix</keyword>
<dbReference type="AlphaFoldDB" id="A0A3S5GXY4"/>
<keyword evidence="1" id="KW-0472">Membrane</keyword>
<evidence type="ECO:0000313" key="2">
    <source>
        <dbReference type="EMBL" id="AYM54073.1"/>
    </source>
</evidence>
<feature type="transmembrane region" description="Helical" evidence="1">
    <location>
        <begin position="144"/>
        <end position="167"/>
    </location>
</feature>
<accession>A0A3S5GXY4</accession>